<evidence type="ECO:0000256" key="1">
    <source>
        <dbReference type="SAM" id="Phobius"/>
    </source>
</evidence>
<reference evidence="2 3" key="1">
    <citation type="journal article" date="2015" name="Int. J. Syst. Evol. Microbiol.">
        <title>Sphingomonas hengshuiensis sp. nov., isolated from lake wetland.</title>
        <authorList>
            <person name="Wei S."/>
            <person name="Wang T."/>
            <person name="Liu H."/>
            <person name="Zhang C."/>
            <person name="Guo J."/>
            <person name="Wang Q."/>
            <person name="Liang K."/>
            <person name="Zhang Z."/>
        </authorList>
    </citation>
    <scope>NUCLEOTIDE SEQUENCE [LARGE SCALE GENOMIC DNA]</scope>
    <source>
        <strain evidence="2 3">WHSC-8</strain>
    </source>
</reference>
<keyword evidence="1" id="KW-0472">Membrane</keyword>
<evidence type="ECO:0000313" key="3">
    <source>
        <dbReference type="Proteomes" id="UP000032300"/>
    </source>
</evidence>
<dbReference type="EMBL" id="CP010836">
    <property type="protein sequence ID" value="AJP71685.1"/>
    <property type="molecule type" value="Genomic_DNA"/>
</dbReference>
<organism evidence="2 3">
    <name type="scientific">Sphingomonas hengshuiensis</name>
    <dbReference type="NCBI Taxonomy" id="1609977"/>
    <lineage>
        <taxon>Bacteria</taxon>
        <taxon>Pseudomonadati</taxon>
        <taxon>Pseudomonadota</taxon>
        <taxon>Alphaproteobacteria</taxon>
        <taxon>Sphingomonadales</taxon>
        <taxon>Sphingomonadaceae</taxon>
        <taxon>Sphingomonas</taxon>
    </lineage>
</organism>
<proteinExistence type="predicted"/>
<dbReference type="RefSeq" id="WP_044331446.1">
    <property type="nucleotide sequence ID" value="NZ_CP010836.1"/>
</dbReference>
<protein>
    <submittedName>
        <fullName evidence="2">Uncharacterized protein</fullName>
    </submittedName>
</protein>
<dbReference type="Proteomes" id="UP000032300">
    <property type="component" value="Chromosome"/>
</dbReference>
<sequence length="112" mass="12557">MNFWQHCKAWLATATALPDSTLHALAGMLVLLAAAVVLRRVPWDWRAWGVLLALELANETYDMLNPASGEDRLGASLHDLWLTMLCPTLLVLLVPMLIRRAASRDRVEQPLE</sequence>
<keyword evidence="1" id="KW-0812">Transmembrane</keyword>
<keyword evidence="3" id="KW-1185">Reference proteome</keyword>
<dbReference type="OrthoDB" id="6660115at2"/>
<keyword evidence="1" id="KW-1133">Transmembrane helix</keyword>
<gene>
    <name evidence="2" type="ORF">TS85_07660</name>
</gene>
<feature type="transmembrane region" description="Helical" evidence="1">
    <location>
        <begin position="81"/>
        <end position="98"/>
    </location>
</feature>
<dbReference type="AlphaFoldDB" id="A0A7U4J7I7"/>
<feature type="transmembrane region" description="Helical" evidence="1">
    <location>
        <begin position="20"/>
        <end position="38"/>
    </location>
</feature>
<name>A0A7U4J7I7_9SPHN</name>
<accession>A0A7U4J7I7</accession>
<reference evidence="2 3" key="2">
    <citation type="submission" date="2015-02" db="EMBL/GenBank/DDBJ databases">
        <title>The complete genome of Sphingomonas hengshuiensis sp. WHSC-8 isolated from soil of Hengshui Lake.</title>
        <authorList>
            <person name="Wei S."/>
            <person name="Guo J."/>
            <person name="Su C."/>
            <person name="Wu R."/>
            <person name="Zhang Z."/>
            <person name="Liang K."/>
            <person name="Li H."/>
            <person name="Wang T."/>
            <person name="Liu H."/>
            <person name="Zhang C."/>
            <person name="Li Z."/>
            <person name="Wang Q."/>
            <person name="Meng J."/>
        </authorList>
    </citation>
    <scope>NUCLEOTIDE SEQUENCE [LARGE SCALE GENOMIC DNA]</scope>
    <source>
        <strain evidence="2 3">WHSC-8</strain>
    </source>
</reference>
<dbReference type="KEGG" id="sphi:TS85_07660"/>
<evidence type="ECO:0000313" key="2">
    <source>
        <dbReference type="EMBL" id="AJP71685.1"/>
    </source>
</evidence>